<evidence type="ECO:0000256" key="10">
    <source>
        <dbReference type="SAM" id="MobiDB-lite"/>
    </source>
</evidence>
<accession>A0A9Q1KPZ1</accession>
<keyword evidence="6" id="KW-0460">Magnesium</keyword>
<feature type="compositionally biased region" description="Pro residues" evidence="10">
    <location>
        <begin position="158"/>
        <end position="171"/>
    </location>
</feature>
<gene>
    <name evidence="12" type="ORF">Cgig2_010548</name>
</gene>
<organism evidence="12 13">
    <name type="scientific">Carnegiea gigantea</name>
    <dbReference type="NCBI Taxonomy" id="171969"/>
    <lineage>
        <taxon>Eukaryota</taxon>
        <taxon>Viridiplantae</taxon>
        <taxon>Streptophyta</taxon>
        <taxon>Embryophyta</taxon>
        <taxon>Tracheophyta</taxon>
        <taxon>Spermatophyta</taxon>
        <taxon>Magnoliopsida</taxon>
        <taxon>eudicotyledons</taxon>
        <taxon>Gunneridae</taxon>
        <taxon>Pentapetalae</taxon>
        <taxon>Caryophyllales</taxon>
        <taxon>Cactineae</taxon>
        <taxon>Cactaceae</taxon>
        <taxon>Cactoideae</taxon>
        <taxon>Echinocereeae</taxon>
        <taxon>Carnegiea</taxon>
    </lineage>
</organism>
<dbReference type="InterPro" id="IPR001932">
    <property type="entry name" value="PPM-type_phosphatase-like_dom"/>
</dbReference>
<proteinExistence type="inferred from homology"/>
<keyword evidence="7 9" id="KW-0904">Protein phosphatase</keyword>
<dbReference type="PROSITE" id="PS51746">
    <property type="entry name" value="PPM_2"/>
    <property type="match status" value="1"/>
</dbReference>
<evidence type="ECO:0000256" key="4">
    <source>
        <dbReference type="ARBA" id="ARBA00022723"/>
    </source>
</evidence>
<dbReference type="SUPFAM" id="SSF101447">
    <property type="entry name" value="Formin homology 2 domain (FH2 domain)"/>
    <property type="match status" value="1"/>
</dbReference>
<evidence type="ECO:0000313" key="12">
    <source>
        <dbReference type="EMBL" id="KAJ8448661.1"/>
    </source>
</evidence>
<sequence>MVDSHRKSTAANRGDDDPEKCRERRRRRIESRRRRTIAAGGGRRSSASSASSGEDAAVEFVVAPEYGSVAVAGRMREMEDAVRVCMELCRPDIAGCKPVHFFGVFDGHGGSHVQCYLPPFSFSAPLFSFFLFFFSPTTLQVAALCKERFHVFLQEELMPPPPPPPPPPPAPSSSGGSSGGEGQDLRPVTVDRENASVDVEAAWRAVLKRTFEKMDEVALNACLCGGDMRTCGCGYHPASFSLTGSTATVAVVTPRHIIVANCGDSRAVLYRRGRAIALSVDHKPDRADELARIEAAGGRVIFMNGARVQGILAMSRAIGDKFLKPVVISEPEITITRRHQEDECLILASDGLWDVISNELACKVACQCLREGSRSPPVAPGNPTNTEQDDADPNSTSLSQSSLAAALLTRLALGRESSDNISVIVVDLKA</sequence>
<comment type="cofactor">
    <cofactor evidence="1">
        <name>Mn(2+)</name>
        <dbReference type="ChEBI" id="CHEBI:29035"/>
    </cofactor>
</comment>
<dbReference type="GO" id="GO:0046872">
    <property type="term" value="F:metal ion binding"/>
    <property type="evidence" value="ECO:0007669"/>
    <property type="project" value="UniProtKB-KW"/>
</dbReference>
<keyword evidence="8" id="KW-0464">Manganese</keyword>
<dbReference type="InterPro" id="IPR000222">
    <property type="entry name" value="PP2C_BS"/>
</dbReference>
<dbReference type="AlphaFoldDB" id="A0A9Q1KPZ1"/>
<evidence type="ECO:0000256" key="7">
    <source>
        <dbReference type="ARBA" id="ARBA00022912"/>
    </source>
</evidence>
<dbReference type="PANTHER" id="PTHR47992">
    <property type="entry name" value="PROTEIN PHOSPHATASE"/>
    <property type="match status" value="1"/>
</dbReference>
<protein>
    <recommendedName>
        <fullName evidence="3">protein-serine/threonine phosphatase</fullName>
        <ecNumber evidence="3">3.1.3.16</ecNumber>
    </recommendedName>
</protein>
<dbReference type="FunFam" id="3.60.40.10:FF:000291">
    <property type="entry name" value="Protein phosphatase 2C 50"/>
    <property type="match status" value="1"/>
</dbReference>
<reference evidence="12" key="1">
    <citation type="submission" date="2022-04" db="EMBL/GenBank/DDBJ databases">
        <title>Carnegiea gigantea Genome sequencing and assembly v2.</title>
        <authorList>
            <person name="Copetti D."/>
            <person name="Sanderson M.J."/>
            <person name="Burquez A."/>
            <person name="Wojciechowski M.F."/>
        </authorList>
    </citation>
    <scope>NUCLEOTIDE SEQUENCE</scope>
    <source>
        <strain evidence="12">SGP5-SGP5p</strain>
        <tissue evidence="12">Aerial part</tissue>
    </source>
</reference>
<evidence type="ECO:0000256" key="5">
    <source>
        <dbReference type="ARBA" id="ARBA00022801"/>
    </source>
</evidence>
<feature type="compositionally biased region" description="Basic residues" evidence="10">
    <location>
        <begin position="23"/>
        <end position="36"/>
    </location>
</feature>
<comment type="similarity">
    <text evidence="9">Belongs to the PP2C family.</text>
</comment>
<feature type="domain" description="PPM-type phosphatase" evidence="11">
    <location>
        <begin position="65"/>
        <end position="428"/>
    </location>
</feature>
<keyword evidence="4" id="KW-0479">Metal-binding</keyword>
<comment type="cofactor">
    <cofactor evidence="2">
        <name>Mg(2+)</name>
        <dbReference type="ChEBI" id="CHEBI:18420"/>
    </cofactor>
</comment>
<evidence type="ECO:0000256" key="9">
    <source>
        <dbReference type="RuleBase" id="RU003465"/>
    </source>
</evidence>
<evidence type="ECO:0000256" key="2">
    <source>
        <dbReference type="ARBA" id="ARBA00001946"/>
    </source>
</evidence>
<evidence type="ECO:0000256" key="8">
    <source>
        <dbReference type="ARBA" id="ARBA00023211"/>
    </source>
</evidence>
<evidence type="ECO:0000313" key="13">
    <source>
        <dbReference type="Proteomes" id="UP001153076"/>
    </source>
</evidence>
<feature type="region of interest" description="Disordered" evidence="10">
    <location>
        <begin position="372"/>
        <end position="397"/>
    </location>
</feature>
<feature type="compositionally biased region" description="Basic and acidic residues" evidence="10">
    <location>
        <begin position="13"/>
        <end position="22"/>
    </location>
</feature>
<dbReference type="Proteomes" id="UP001153076">
    <property type="component" value="Unassembled WGS sequence"/>
</dbReference>
<dbReference type="CDD" id="cd00143">
    <property type="entry name" value="PP2Cc"/>
    <property type="match status" value="1"/>
</dbReference>
<dbReference type="InterPro" id="IPR036457">
    <property type="entry name" value="PPM-type-like_dom_sf"/>
</dbReference>
<evidence type="ECO:0000259" key="11">
    <source>
        <dbReference type="PROSITE" id="PS51746"/>
    </source>
</evidence>
<evidence type="ECO:0000256" key="3">
    <source>
        <dbReference type="ARBA" id="ARBA00013081"/>
    </source>
</evidence>
<name>A0A9Q1KPZ1_9CARY</name>
<feature type="region of interest" description="Disordered" evidence="10">
    <location>
        <begin position="1"/>
        <end position="51"/>
    </location>
</feature>
<dbReference type="OrthoDB" id="10264738at2759"/>
<dbReference type="SUPFAM" id="SSF81606">
    <property type="entry name" value="PP2C-like"/>
    <property type="match status" value="1"/>
</dbReference>
<dbReference type="Pfam" id="PF00481">
    <property type="entry name" value="PP2C"/>
    <property type="match status" value="1"/>
</dbReference>
<dbReference type="GO" id="GO:0004722">
    <property type="term" value="F:protein serine/threonine phosphatase activity"/>
    <property type="evidence" value="ECO:0007669"/>
    <property type="project" value="UniProtKB-EC"/>
</dbReference>
<comment type="caution">
    <text evidence="12">The sequence shown here is derived from an EMBL/GenBank/DDBJ whole genome shotgun (WGS) entry which is preliminary data.</text>
</comment>
<dbReference type="InterPro" id="IPR015655">
    <property type="entry name" value="PP2C"/>
</dbReference>
<dbReference type="EC" id="3.1.3.16" evidence="3"/>
<keyword evidence="13" id="KW-1185">Reference proteome</keyword>
<dbReference type="Gene3D" id="3.60.40.10">
    <property type="entry name" value="PPM-type phosphatase domain"/>
    <property type="match status" value="1"/>
</dbReference>
<evidence type="ECO:0000256" key="6">
    <source>
        <dbReference type="ARBA" id="ARBA00022842"/>
    </source>
</evidence>
<dbReference type="SMART" id="SM00332">
    <property type="entry name" value="PP2Cc"/>
    <property type="match status" value="1"/>
</dbReference>
<dbReference type="EMBL" id="JAKOGI010000028">
    <property type="protein sequence ID" value="KAJ8448661.1"/>
    <property type="molecule type" value="Genomic_DNA"/>
</dbReference>
<feature type="region of interest" description="Disordered" evidence="10">
    <location>
        <begin position="156"/>
        <end position="186"/>
    </location>
</feature>
<evidence type="ECO:0000256" key="1">
    <source>
        <dbReference type="ARBA" id="ARBA00001936"/>
    </source>
</evidence>
<keyword evidence="5 9" id="KW-0378">Hydrolase</keyword>
<dbReference type="PROSITE" id="PS01032">
    <property type="entry name" value="PPM_1"/>
    <property type="match status" value="1"/>
</dbReference>